<evidence type="ECO:0000256" key="2">
    <source>
        <dbReference type="ARBA" id="ARBA00023004"/>
    </source>
</evidence>
<proteinExistence type="inferred from homology"/>
<dbReference type="EMBL" id="ASHM01008921">
    <property type="protein sequence ID" value="PNY16919.1"/>
    <property type="molecule type" value="Genomic_DNA"/>
</dbReference>
<dbReference type="Pfam" id="PF14226">
    <property type="entry name" value="DIOX_N"/>
    <property type="match status" value="1"/>
</dbReference>
<protein>
    <submittedName>
        <fullName evidence="5">Gibberellin 2-beta-dioxygenase 8-like protein</fullName>
    </submittedName>
</protein>
<keyword evidence="3" id="KW-0560">Oxidoreductase</keyword>
<reference evidence="5 6" key="1">
    <citation type="journal article" date="2014" name="Am. J. Bot.">
        <title>Genome assembly and annotation for red clover (Trifolium pratense; Fabaceae).</title>
        <authorList>
            <person name="Istvanek J."/>
            <person name="Jaros M."/>
            <person name="Krenek A."/>
            <person name="Repkova J."/>
        </authorList>
    </citation>
    <scope>NUCLEOTIDE SEQUENCE [LARGE SCALE GENOMIC DNA]</scope>
    <source>
        <strain evidence="6">cv. Tatra</strain>
        <tissue evidence="5">Young leaves</tissue>
    </source>
</reference>
<feature type="domain" description="Fe2OG dioxygenase" evidence="4">
    <location>
        <begin position="185"/>
        <end position="286"/>
    </location>
</feature>
<dbReference type="InterPro" id="IPR027443">
    <property type="entry name" value="IPNS-like_sf"/>
</dbReference>
<dbReference type="AlphaFoldDB" id="A0A2K3PNR1"/>
<comment type="similarity">
    <text evidence="3">Belongs to the iron/ascorbate-dependent oxidoreductase family.</text>
</comment>
<dbReference type="SUPFAM" id="SSF51197">
    <property type="entry name" value="Clavaminate synthase-like"/>
    <property type="match status" value="1"/>
</dbReference>
<dbReference type="GO" id="GO:0046872">
    <property type="term" value="F:metal ion binding"/>
    <property type="evidence" value="ECO:0007669"/>
    <property type="project" value="UniProtKB-KW"/>
</dbReference>
<evidence type="ECO:0000259" key="4">
    <source>
        <dbReference type="PROSITE" id="PS51471"/>
    </source>
</evidence>
<dbReference type="Pfam" id="PF03171">
    <property type="entry name" value="2OG-FeII_Oxy"/>
    <property type="match status" value="1"/>
</dbReference>
<dbReference type="InterPro" id="IPR005123">
    <property type="entry name" value="Oxoglu/Fe-dep_dioxygenase_dom"/>
</dbReference>
<dbReference type="InterPro" id="IPR026992">
    <property type="entry name" value="DIOX_N"/>
</dbReference>
<evidence type="ECO:0000313" key="5">
    <source>
        <dbReference type="EMBL" id="PNY16919.1"/>
    </source>
</evidence>
<organism evidence="5 6">
    <name type="scientific">Trifolium pratense</name>
    <name type="common">Red clover</name>
    <dbReference type="NCBI Taxonomy" id="57577"/>
    <lineage>
        <taxon>Eukaryota</taxon>
        <taxon>Viridiplantae</taxon>
        <taxon>Streptophyta</taxon>
        <taxon>Embryophyta</taxon>
        <taxon>Tracheophyta</taxon>
        <taxon>Spermatophyta</taxon>
        <taxon>Magnoliopsida</taxon>
        <taxon>eudicotyledons</taxon>
        <taxon>Gunneridae</taxon>
        <taxon>Pentapetalae</taxon>
        <taxon>rosids</taxon>
        <taxon>fabids</taxon>
        <taxon>Fabales</taxon>
        <taxon>Fabaceae</taxon>
        <taxon>Papilionoideae</taxon>
        <taxon>50 kb inversion clade</taxon>
        <taxon>NPAAA clade</taxon>
        <taxon>Hologalegina</taxon>
        <taxon>IRL clade</taxon>
        <taxon>Trifolieae</taxon>
        <taxon>Trifolium</taxon>
    </lineage>
</organism>
<evidence type="ECO:0000256" key="3">
    <source>
        <dbReference type="RuleBase" id="RU003682"/>
    </source>
</evidence>
<accession>A0A2K3PNR1</accession>
<dbReference type="GO" id="GO:0051213">
    <property type="term" value="F:dioxygenase activity"/>
    <property type="evidence" value="ECO:0007669"/>
    <property type="project" value="UniProtKB-KW"/>
</dbReference>
<dbReference type="STRING" id="57577.A0A2K3PNR1"/>
<keyword evidence="1 3" id="KW-0479">Metal-binding</keyword>
<dbReference type="Gene3D" id="2.60.120.330">
    <property type="entry name" value="B-lactam Antibiotic, Isopenicillin N Synthase, Chain"/>
    <property type="match status" value="1"/>
</dbReference>
<gene>
    <name evidence="5" type="ORF">L195_g013650</name>
</gene>
<dbReference type="InterPro" id="IPR050231">
    <property type="entry name" value="Iron_ascorbate_oxido_reductase"/>
</dbReference>
<dbReference type="PANTHER" id="PTHR47990">
    <property type="entry name" value="2-OXOGLUTARATE (2OG) AND FE(II)-DEPENDENT OXYGENASE SUPERFAMILY PROTEIN-RELATED"/>
    <property type="match status" value="1"/>
</dbReference>
<dbReference type="InterPro" id="IPR044861">
    <property type="entry name" value="IPNS-like_FE2OG_OXY"/>
</dbReference>
<reference evidence="5 6" key="2">
    <citation type="journal article" date="2017" name="Front. Plant Sci.">
        <title>Gene Classification and Mining of Molecular Markers Useful in Red Clover (Trifolium pratense) Breeding.</title>
        <authorList>
            <person name="Istvanek J."/>
            <person name="Dluhosova J."/>
            <person name="Dluhos P."/>
            <person name="Patkova L."/>
            <person name="Nedelnik J."/>
            <person name="Repkova J."/>
        </authorList>
    </citation>
    <scope>NUCLEOTIDE SEQUENCE [LARGE SCALE GENOMIC DNA]</scope>
    <source>
        <strain evidence="6">cv. Tatra</strain>
        <tissue evidence="5">Young leaves</tissue>
    </source>
</reference>
<comment type="caution">
    <text evidence="5">The sequence shown here is derived from an EMBL/GenBank/DDBJ whole genome shotgun (WGS) entry which is preliminary data.</text>
</comment>
<sequence>MDLHEPPFLEAYKTLLQGTNLNDISNYKSSMVDKCEIPLIDLSRLNFGHLERKECMKEIIEASRKWGFFQVVNHGVSEEVLKSMKFEQMKVFRMPFGIKSQENFLNLPSRSYRWGNPSATNPKQLMWSEALHMFLPDIAKMDQHKNLRSSVEDFVKAVTPLAESLVQILAEEVNIKFSYFQHNCSANTCYLRLNRYPTCPFPSKVVGLLPHEDSSFLTILHQDNIGGLQLMKDGNWISVKPNSQALIVNIGDLFRALSNGVYTSVKHRVVAAEKVERFSVAFFYGPSIDAVIESNATPPLYRKFTFGEYQEQTLKDLKEGGDKVGLSRFLL</sequence>
<evidence type="ECO:0000313" key="6">
    <source>
        <dbReference type="Proteomes" id="UP000236291"/>
    </source>
</evidence>
<dbReference type="Proteomes" id="UP000236291">
    <property type="component" value="Unassembled WGS sequence"/>
</dbReference>
<name>A0A2K3PNR1_TRIPR</name>
<keyword evidence="5" id="KW-0223">Dioxygenase</keyword>
<dbReference type="PROSITE" id="PS51471">
    <property type="entry name" value="FE2OG_OXY"/>
    <property type="match status" value="1"/>
</dbReference>
<evidence type="ECO:0000256" key="1">
    <source>
        <dbReference type="ARBA" id="ARBA00022723"/>
    </source>
</evidence>
<keyword evidence="2 3" id="KW-0408">Iron</keyword>